<keyword evidence="1" id="KW-0812">Transmembrane</keyword>
<organism evidence="2 3">
    <name type="scientific">Reticulomyxa filosa</name>
    <dbReference type="NCBI Taxonomy" id="46433"/>
    <lineage>
        <taxon>Eukaryota</taxon>
        <taxon>Sar</taxon>
        <taxon>Rhizaria</taxon>
        <taxon>Retaria</taxon>
        <taxon>Foraminifera</taxon>
        <taxon>Monothalamids</taxon>
        <taxon>Reticulomyxidae</taxon>
        <taxon>Reticulomyxa</taxon>
    </lineage>
</organism>
<dbReference type="Proteomes" id="UP000023152">
    <property type="component" value="Unassembled WGS sequence"/>
</dbReference>
<reference evidence="2 3" key="1">
    <citation type="journal article" date="2013" name="Curr. Biol.">
        <title>The Genome of the Foraminiferan Reticulomyxa filosa.</title>
        <authorList>
            <person name="Glockner G."/>
            <person name="Hulsmann N."/>
            <person name="Schleicher M."/>
            <person name="Noegel A.A."/>
            <person name="Eichinger L."/>
            <person name="Gallinger C."/>
            <person name="Pawlowski J."/>
            <person name="Sierra R."/>
            <person name="Euteneuer U."/>
            <person name="Pillet L."/>
            <person name="Moustafa A."/>
            <person name="Platzer M."/>
            <person name="Groth M."/>
            <person name="Szafranski K."/>
            <person name="Schliwa M."/>
        </authorList>
    </citation>
    <scope>NUCLEOTIDE SEQUENCE [LARGE SCALE GENOMIC DNA]</scope>
</reference>
<accession>X6MRA1</accession>
<name>X6MRA1_RETFI</name>
<evidence type="ECO:0000256" key="1">
    <source>
        <dbReference type="SAM" id="Phobius"/>
    </source>
</evidence>
<keyword evidence="3" id="KW-1185">Reference proteome</keyword>
<gene>
    <name evidence="2" type="ORF">RFI_21729</name>
</gene>
<protein>
    <submittedName>
        <fullName evidence="2">Uncharacterized protein</fullName>
    </submittedName>
</protein>
<keyword evidence="1" id="KW-0472">Membrane</keyword>
<feature type="transmembrane region" description="Helical" evidence="1">
    <location>
        <begin position="33"/>
        <end position="53"/>
    </location>
</feature>
<feature type="transmembrane region" description="Helical" evidence="1">
    <location>
        <begin position="7"/>
        <end position="27"/>
    </location>
</feature>
<sequence length="198" mass="22334">MAIAITVIITIIIIIIIIITIIITITITITITIIIIVIIIIIIMGITITICSLKITTSCYTPEKEWKNKQNAKWYWEIELDKHASKYIRLLNKSKTIKKFTLFDTLYPFIYMAGHDKIGSEDGKYRPIFFIVGTRLPPFKMINDALLYLIKHMHATCESCTEYSVSINPLAKSGSGVLAIGTPCCMSGKFCPPIWAKS</sequence>
<evidence type="ECO:0000313" key="2">
    <source>
        <dbReference type="EMBL" id="ETO15635.1"/>
    </source>
</evidence>
<evidence type="ECO:0000313" key="3">
    <source>
        <dbReference type="Proteomes" id="UP000023152"/>
    </source>
</evidence>
<keyword evidence="1" id="KW-1133">Transmembrane helix</keyword>
<comment type="caution">
    <text evidence="2">The sequence shown here is derived from an EMBL/GenBank/DDBJ whole genome shotgun (WGS) entry which is preliminary data.</text>
</comment>
<dbReference type="AlphaFoldDB" id="X6MRA1"/>
<dbReference type="EMBL" id="ASPP01018940">
    <property type="protein sequence ID" value="ETO15635.1"/>
    <property type="molecule type" value="Genomic_DNA"/>
</dbReference>
<proteinExistence type="predicted"/>